<dbReference type="RefSeq" id="WP_071664348.1">
    <property type="nucleotide sequence ID" value="NZ_CP009654.1"/>
</dbReference>
<keyword evidence="3" id="KW-1185">Reference proteome</keyword>
<keyword evidence="1" id="KW-0812">Transmembrane</keyword>
<organism evidence="2 3">
    <name type="scientific">Francisella frigiditurris</name>
    <dbReference type="NCBI Taxonomy" id="1542390"/>
    <lineage>
        <taxon>Bacteria</taxon>
        <taxon>Pseudomonadati</taxon>
        <taxon>Pseudomonadota</taxon>
        <taxon>Gammaproteobacteria</taxon>
        <taxon>Thiotrichales</taxon>
        <taxon>Francisellaceae</taxon>
        <taxon>Francisella</taxon>
    </lineage>
</organism>
<evidence type="ECO:0000313" key="3">
    <source>
        <dbReference type="Proteomes" id="UP000182521"/>
    </source>
</evidence>
<protein>
    <submittedName>
        <fullName evidence="2">Uncharacterized protein</fullName>
    </submittedName>
</protein>
<dbReference type="OrthoDB" id="9996027at2"/>
<proteinExistence type="predicted"/>
<dbReference type="STRING" id="1542390.KX01_1461"/>
<dbReference type="Proteomes" id="UP000182521">
    <property type="component" value="Chromosome"/>
</dbReference>
<name>A0A1J0KVE9_9GAMM</name>
<evidence type="ECO:0000256" key="1">
    <source>
        <dbReference type="SAM" id="Phobius"/>
    </source>
</evidence>
<keyword evidence="1" id="KW-1133">Transmembrane helix</keyword>
<evidence type="ECO:0000313" key="2">
    <source>
        <dbReference type="EMBL" id="APC97765.1"/>
    </source>
</evidence>
<reference evidence="3" key="1">
    <citation type="submission" date="2014-10" db="EMBL/GenBank/DDBJ databases">
        <authorList>
            <person name="Kuske C.R."/>
            <person name="Challacombe J.F."/>
            <person name="Daligault H.E."/>
            <person name="Davenport K.W."/>
            <person name="Johnson S.L."/>
            <person name="Siddaramappa S."/>
            <person name="Petersen J.M."/>
        </authorList>
    </citation>
    <scope>NUCLEOTIDE SEQUENCE [LARGE SCALE GENOMIC DNA]</scope>
    <source>
        <strain evidence="3">CA97-1460</strain>
    </source>
</reference>
<keyword evidence="1" id="KW-0472">Membrane</keyword>
<sequence length="67" mass="7315">MAHIIHIIVSSDWFILFTGIASIISLFIGGKALYNVNKVTKQITKNSYNIKQSAGNNSNIAGRDIHG</sequence>
<gene>
    <name evidence="2" type="ORF">KX01_1461</name>
</gene>
<dbReference type="AlphaFoldDB" id="A0A1J0KVE9"/>
<accession>A0A1J0KVE9</accession>
<dbReference type="EMBL" id="CP009654">
    <property type="protein sequence ID" value="APC97765.1"/>
    <property type="molecule type" value="Genomic_DNA"/>
</dbReference>
<feature type="transmembrane region" description="Helical" evidence="1">
    <location>
        <begin position="13"/>
        <end position="34"/>
    </location>
</feature>
<dbReference type="KEGG" id="frc:KX01_1461"/>